<gene>
    <name evidence="1" type="ORF">PtrM4_037560</name>
</gene>
<dbReference type="AlphaFoldDB" id="A0A2W1DYV8"/>
<accession>A0A2W1DYV8</accession>
<dbReference type="Proteomes" id="UP000245464">
    <property type="component" value="Chromosome 1"/>
</dbReference>
<dbReference type="KEGG" id="ptrr:90954603"/>
<name>A0A2W1DYV8_9PLEO</name>
<dbReference type="GeneID" id="90954603"/>
<dbReference type="EMBL" id="NQIK02000001">
    <property type="protein sequence ID" value="KAF7579516.1"/>
    <property type="molecule type" value="Genomic_DNA"/>
</dbReference>
<comment type="caution">
    <text evidence="1">The sequence shown here is derived from an EMBL/GenBank/DDBJ whole genome shotgun (WGS) entry which is preliminary data.</text>
</comment>
<proteinExistence type="predicted"/>
<sequence length="76" mass="8183">MFNPRVEQFERRIQRPFSLYGFFLLEPILRGENSPERGFATAGAEFVMAGARADGVAGRDALGDEGVAGGAHEVGI</sequence>
<reference evidence="1" key="1">
    <citation type="journal article" date="2018" name="BMC Genomics">
        <title>Comparative genomics of the wheat fungal pathogen Pyrenophora tritici-repentis reveals chromosomal variations and genome plasticity.</title>
        <authorList>
            <person name="Moolhuijzen P."/>
            <person name="See P.T."/>
            <person name="Hane J.K."/>
            <person name="Shi G."/>
            <person name="Liu Z."/>
            <person name="Oliver R.P."/>
            <person name="Moffat C.S."/>
        </authorList>
    </citation>
    <scope>NUCLEOTIDE SEQUENCE [LARGE SCALE GENOMIC DNA]</scope>
    <source>
        <strain evidence="1">M4</strain>
    </source>
</reference>
<dbReference type="RefSeq" id="XP_065966423.1">
    <property type="nucleotide sequence ID" value="XM_066104221.1"/>
</dbReference>
<evidence type="ECO:0000313" key="1">
    <source>
        <dbReference type="EMBL" id="KAF7579516.1"/>
    </source>
</evidence>
<protein>
    <submittedName>
        <fullName evidence="1">Uncharacterized protein</fullName>
    </submittedName>
</protein>
<evidence type="ECO:0000313" key="2">
    <source>
        <dbReference type="Proteomes" id="UP000245464"/>
    </source>
</evidence>
<organism evidence="1 2">
    <name type="scientific">Pyrenophora tritici-repentis</name>
    <dbReference type="NCBI Taxonomy" id="45151"/>
    <lineage>
        <taxon>Eukaryota</taxon>
        <taxon>Fungi</taxon>
        <taxon>Dikarya</taxon>
        <taxon>Ascomycota</taxon>
        <taxon>Pezizomycotina</taxon>
        <taxon>Dothideomycetes</taxon>
        <taxon>Pleosporomycetidae</taxon>
        <taxon>Pleosporales</taxon>
        <taxon>Pleosporineae</taxon>
        <taxon>Pleosporaceae</taxon>
        <taxon>Pyrenophora</taxon>
    </lineage>
</organism>